<keyword evidence="5 15" id="KW-0732">Signal</keyword>
<feature type="disulfide bond" evidence="14">
    <location>
        <begin position="123"/>
        <end position="132"/>
    </location>
</feature>
<dbReference type="PROSITE" id="PS50026">
    <property type="entry name" value="EGF_3"/>
    <property type="match status" value="6"/>
</dbReference>
<dbReference type="SUPFAM" id="SSF57625">
    <property type="entry name" value="Invertebrate chitin-binding proteins"/>
    <property type="match status" value="1"/>
</dbReference>
<dbReference type="GO" id="GO:0045197">
    <property type="term" value="P:establishment or maintenance of epithelial cell apical/basal polarity"/>
    <property type="evidence" value="ECO:0007669"/>
    <property type="project" value="TreeGrafter"/>
</dbReference>
<evidence type="ECO:0000313" key="18">
    <source>
        <dbReference type="EMBL" id="CAF0751562.1"/>
    </source>
</evidence>
<dbReference type="GO" id="GO:0007219">
    <property type="term" value="P:Notch signaling pathway"/>
    <property type="evidence" value="ECO:0007669"/>
    <property type="project" value="UniProtKB-KW"/>
</dbReference>
<evidence type="ECO:0000256" key="2">
    <source>
        <dbReference type="ARBA" id="ARBA00022473"/>
    </source>
</evidence>
<evidence type="ECO:0000256" key="7">
    <source>
        <dbReference type="ARBA" id="ARBA00022782"/>
    </source>
</evidence>
<dbReference type="AlphaFoldDB" id="A0A818GUH0"/>
<feature type="disulfide bond" evidence="14">
    <location>
        <begin position="225"/>
        <end position="234"/>
    </location>
</feature>
<dbReference type="Proteomes" id="UP000663889">
    <property type="component" value="Unassembled WGS sequence"/>
</dbReference>
<feature type="disulfide bond" evidence="14">
    <location>
        <begin position="263"/>
        <end position="272"/>
    </location>
</feature>
<dbReference type="PROSITE" id="PS50940">
    <property type="entry name" value="CHIT_BIND_II"/>
    <property type="match status" value="1"/>
</dbReference>
<feature type="disulfide bond" evidence="14">
    <location>
        <begin position="102"/>
        <end position="112"/>
    </location>
</feature>
<keyword evidence="12 14" id="KW-1015">Disulfide bond</keyword>
<dbReference type="GO" id="GO:0007157">
    <property type="term" value="P:heterophilic cell-cell adhesion via plasma membrane cell adhesion molecules"/>
    <property type="evidence" value="ECO:0007669"/>
    <property type="project" value="TreeGrafter"/>
</dbReference>
<dbReference type="Proteomes" id="UP000663874">
    <property type="component" value="Unassembled WGS sequence"/>
</dbReference>
<protein>
    <submittedName>
        <fullName evidence="23">Uncharacterized protein</fullName>
    </submittedName>
</protein>
<dbReference type="CDD" id="cd00054">
    <property type="entry name" value="EGF_CA"/>
    <property type="match status" value="1"/>
</dbReference>
<dbReference type="InterPro" id="IPR000152">
    <property type="entry name" value="EGF-type_Asp/Asn_hydroxyl_site"/>
</dbReference>
<dbReference type="Pfam" id="PF12661">
    <property type="entry name" value="hEGF"/>
    <property type="match status" value="2"/>
</dbReference>
<dbReference type="InterPro" id="IPR001881">
    <property type="entry name" value="EGF-like_Ca-bd_dom"/>
</dbReference>
<dbReference type="FunFam" id="2.10.25.10:FF:000122">
    <property type="entry name" value="Protein crumbs homolog 2"/>
    <property type="match status" value="1"/>
</dbReference>
<dbReference type="PRINTS" id="PR00010">
    <property type="entry name" value="EGFBLOOD"/>
</dbReference>
<feature type="disulfide bond" evidence="14">
    <location>
        <begin position="145"/>
        <end position="162"/>
    </location>
</feature>
<evidence type="ECO:0000256" key="13">
    <source>
        <dbReference type="ARBA" id="ARBA00023180"/>
    </source>
</evidence>
<dbReference type="PROSITE" id="PS00022">
    <property type="entry name" value="EGF_1"/>
    <property type="match status" value="5"/>
</dbReference>
<dbReference type="PROSITE" id="PS00010">
    <property type="entry name" value="ASX_HYDROXYL"/>
    <property type="match status" value="1"/>
</dbReference>
<feature type="domain" description="EGF-like" evidence="16">
    <location>
        <begin position="196"/>
        <end position="235"/>
    </location>
</feature>
<name>A0A818GUH0_9BILA</name>
<dbReference type="InterPro" id="IPR036508">
    <property type="entry name" value="Chitin-bd_dom_sf"/>
</dbReference>
<keyword evidence="11" id="KW-0472">Membrane</keyword>
<dbReference type="SMART" id="SM00494">
    <property type="entry name" value="ChtBD2"/>
    <property type="match status" value="1"/>
</dbReference>
<dbReference type="EMBL" id="CAJNOT010000013">
    <property type="protein sequence ID" value="CAF0770431.1"/>
    <property type="molecule type" value="Genomic_DNA"/>
</dbReference>
<gene>
    <name evidence="24" type="ORF">FNK824_LOCUS14075</name>
    <name evidence="21" type="ORF">JXQ802_LOCUS3152</name>
    <name evidence="23" type="ORF">OTI717_LOCUS1512</name>
    <name evidence="19" type="ORF">PYM288_LOCUS2767</name>
    <name evidence="18" type="ORF">RFH988_LOCUS1322</name>
    <name evidence="22" type="ORF">SEV965_LOCUS2013</name>
    <name evidence="20" type="ORF">ZHD862_LOCUS822</name>
</gene>
<evidence type="ECO:0000259" key="16">
    <source>
        <dbReference type="PROSITE" id="PS50026"/>
    </source>
</evidence>
<sequence length="431" mass="47223">MIVFGLYFIITIHLAYSQDICNTINCGTGVCILTLNPSLPYYCRCPNGKNTILPCPSENPCLRNPCGLGLCEIVPSLAHGYICRCPGDIISLTHCNVTRTGCYSNPCVNGLCIEGLASYYCNCLPTWTGKLCNEKIISPCSKSPCNPGKCFQLDDRNLPFVCLCPNGQFGLSCHTFAYPSSTARMLTTITSTTTRSPYTCNPSDPQACMNGGKCLQITLSHRCFCTPGFTGTFCETNINECESNPCQHGGVCYDLDASYICYCPDGLFHPQCLPRSIITSTARSLMCPCQNGGTCAMLGSEICVCPNGFTGRFCEHLLPTSSCSGIKCSNGGTCHENASELSVLAYCVCKSGYTGKFCETEYFRCRSNGRFADLYNCIEGKYFECIHYQQGISSNPYGMLLSRNCPSTLRFNTQVDRCDYPHNVQCLYPQK</sequence>
<feature type="signal peptide" evidence="15">
    <location>
        <begin position="1"/>
        <end position="17"/>
    </location>
</feature>
<dbReference type="GO" id="GO:0005886">
    <property type="term" value="C:plasma membrane"/>
    <property type="evidence" value="ECO:0007669"/>
    <property type="project" value="UniProtKB-ARBA"/>
</dbReference>
<comment type="caution">
    <text evidence="14">Lacks conserved residue(s) required for the propagation of feature annotation.</text>
</comment>
<evidence type="ECO:0000256" key="9">
    <source>
        <dbReference type="ARBA" id="ARBA00022976"/>
    </source>
</evidence>
<dbReference type="EMBL" id="CAJNOU010000043">
    <property type="protein sequence ID" value="CAF0828940.1"/>
    <property type="molecule type" value="Genomic_DNA"/>
</dbReference>
<keyword evidence="13" id="KW-0325">Glycoprotein</keyword>
<feature type="disulfide bond" evidence="14">
    <location>
        <begin position="349"/>
        <end position="358"/>
    </location>
</feature>
<feature type="domain" description="EGF-like" evidence="16">
    <location>
        <begin position="283"/>
        <end position="315"/>
    </location>
</feature>
<organism evidence="23 25">
    <name type="scientific">Rotaria sordida</name>
    <dbReference type="NCBI Taxonomy" id="392033"/>
    <lineage>
        <taxon>Eukaryota</taxon>
        <taxon>Metazoa</taxon>
        <taxon>Spiralia</taxon>
        <taxon>Gnathifera</taxon>
        <taxon>Rotifera</taxon>
        <taxon>Eurotatoria</taxon>
        <taxon>Bdelloidea</taxon>
        <taxon>Philodinida</taxon>
        <taxon>Philodinidae</taxon>
        <taxon>Rotaria</taxon>
    </lineage>
</organism>
<evidence type="ECO:0000256" key="8">
    <source>
        <dbReference type="ARBA" id="ARBA00022843"/>
    </source>
</evidence>
<dbReference type="EMBL" id="CAJNOH010000019">
    <property type="protein sequence ID" value="CAF0764385.1"/>
    <property type="molecule type" value="Genomic_DNA"/>
</dbReference>
<feature type="domain" description="EGF-like" evidence="16">
    <location>
        <begin position="319"/>
        <end position="359"/>
    </location>
</feature>
<feature type="chain" id="PRO_5036414498" evidence="15">
    <location>
        <begin position="18"/>
        <end position="431"/>
    </location>
</feature>
<dbReference type="EMBL" id="CAJOAX010000065">
    <property type="protein sequence ID" value="CAF3497561.1"/>
    <property type="molecule type" value="Genomic_DNA"/>
</dbReference>
<feature type="domain" description="EGF-like" evidence="16">
    <location>
        <begin position="237"/>
        <end position="273"/>
    </location>
</feature>
<evidence type="ECO:0000256" key="15">
    <source>
        <dbReference type="SAM" id="SignalP"/>
    </source>
</evidence>
<dbReference type="EMBL" id="CAJOBE010001907">
    <property type="protein sequence ID" value="CAF3784250.1"/>
    <property type="molecule type" value="Genomic_DNA"/>
</dbReference>
<keyword evidence="8" id="KW-0832">Ubl conjugation</keyword>
<keyword evidence="3 14" id="KW-0245">EGF-like domain</keyword>
<feature type="domain" description="EGF-like" evidence="16">
    <location>
        <begin position="98"/>
        <end position="133"/>
    </location>
</feature>
<dbReference type="GO" id="GO:0008061">
    <property type="term" value="F:chitin binding"/>
    <property type="evidence" value="ECO:0007669"/>
    <property type="project" value="InterPro"/>
</dbReference>
<dbReference type="Proteomes" id="UP000663854">
    <property type="component" value="Unassembled WGS sequence"/>
</dbReference>
<evidence type="ECO:0000256" key="10">
    <source>
        <dbReference type="ARBA" id="ARBA00022989"/>
    </source>
</evidence>
<keyword evidence="6" id="KW-0677">Repeat</keyword>
<dbReference type="SMART" id="SM00179">
    <property type="entry name" value="EGF_CA"/>
    <property type="match status" value="4"/>
</dbReference>
<dbReference type="Pfam" id="PF01607">
    <property type="entry name" value="CBM_14"/>
    <property type="match status" value="1"/>
</dbReference>
<dbReference type="InterPro" id="IPR000742">
    <property type="entry name" value="EGF"/>
</dbReference>
<dbReference type="PROSITE" id="PS01186">
    <property type="entry name" value="EGF_2"/>
    <property type="match status" value="3"/>
</dbReference>
<evidence type="ECO:0000259" key="17">
    <source>
        <dbReference type="PROSITE" id="PS50940"/>
    </source>
</evidence>
<dbReference type="InterPro" id="IPR013032">
    <property type="entry name" value="EGF-like_CS"/>
</dbReference>
<keyword evidence="26" id="KW-1185">Reference proteome</keyword>
<dbReference type="EMBL" id="CAJNOL010000042">
    <property type="protein sequence ID" value="CAF0779688.1"/>
    <property type="molecule type" value="Genomic_DNA"/>
</dbReference>
<dbReference type="Proteomes" id="UP000663823">
    <property type="component" value="Unassembled WGS sequence"/>
</dbReference>
<evidence type="ECO:0000313" key="22">
    <source>
        <dbReference type="EMBL" id="CAF0828940.1"/>
    </source>
</evidence>
<keyword evidence="2" id="KW-0217">Developmental protein</keyword>
<keyword evidence="9" id="KW-0914">Notch signaling pathway</keyword>
<evidence type="ECO:0000313" key="19">
    <source>
        <dbReference type="EMBL" id="CAF0764385.1"/>
    </source>
</evidence>
<keyword evidence="7" id="KW-0221">Differentiation</keyword>
<feature type="disulfide bond" evidence="14">
    <location>
        <begin position="140"/>
        <end position="150"/>
    </location>
</feature>
<dbReference type="SUPFAM" id="SSF57196">
    <property type="entry name" value="EGF/Laminin"/>
    <property type="match status" value="6"/>
</dbReference>
<feature type="disulfide bond" evidence="14">
    <location>
        <begin position="164"/>
        <end position="173"/>
    </location>
</feature>
<dbReference type="GO" id="GO:0032991">
    <property type="term" value="C:protein-containing complex"/>
    <property type="evidence" value="ECO:0007669"/>
    <property type="project" value="TreeGrafter"/>
</dbReference>
<comment type="caution">
    <text evidence="23">The sequence shown here is derived from an EMBL/GenBank/DDBJ whole genome shotgun (WGS) entry which is preliminary data.</text>
</comment>
<evidence type="ECO:0000256" key="14">
    <source>
        <dbReference type="PROSITE-ProRule" id="PRU00076"/>
    </source>
</evidence>
<dbReference type="Proteomes" id="UP000663882">
    <property type="component" value="Unassembled WGS sequence"/>
</dbReference>
<dbReference type="GO" id="GO:0005576">
    <property type="term" value="C:extracellular region"/>
    <property type="evidence" value="ECO:0007669"/>
    <property type="project" value="InterPro"/>
</dbReference>
<dbReference type="PANTHER" id="PTHR24049">
    <property type="entry name" value="CRUMBS FAMILY MEMBER"/>
    <property type="match status" value="1"/>
</dbReference>
<evidence type="ECO:0000256" key="11">
    <source>
        <dbReference type="ARBA" id="ARBA00023136"/>
    </source>
</evidence>
<evidence type="ECO:0000313" key="26">
    <source>
        <dbReference type="Proteomes" id="UP000663870"/>
    </source>
</evidence>
<accession>A0A818GUH0</accession>
<reference evidence="23" key="1">
    <citation type="submission" date="2021-02" db="EMBL/GenBank/DDBJ databases">
        <authorList>
            <person name="Nowell W R."/>
        </authorList>
    </citation>
    <scope>NUCLEOTIDE SEQUENCE</scope>
</reference>
<evidence type="ECO:0000313" key="24">
    <source>
        <dbReference type="EMBL" id="CAF3784250.1"/>
    </source>
</evidence>
<dbReference type="GO" id="GO:0030154">
    <property type="term" value="P:cell differentiation"/>
    <property type="evidence" value="ECO:0007669"/>
    <property type="project" value="UniProtKB-KW"/>
</dbReference>
<dbReference type="FunFam" id="2.10.25.10:FF:000368">
    <property type="entry name" value="Delta-like 3 (Drosophila), isoform CRA_b"/>
    <property type="match status" value="2"/>
</dbReference>
<feature type="domain" description="Chitin-binding type-2" evidence="17">
    <location>
        <begin position="362"/>
        <end position="428"/>
    </location>
</feature>
<evidence type="ECO:0000256" key="5">
    <source>
        <dbReference type="ARBA" id="ARBA00022729"/>
    </source>
</evidence>
<dbReference type="Gene3D" id="2.10.25.10">
    <property type="entry name" value="Laminin"/>
    <property type="match status" value="5"/>
</dbReference>
<evidence type="ECO:0000313" key="20">
    <source>
        <dbReference type="EMBL" id="CAF0770431.1"/>
    </source>
</evidence>
<dbReference type="Proteomes" id="UP000663870">
    <property type="component" value="Unassembled WGS sequence"/>
</dbReference>
<evidence type="ECO:0000256" key="3">
    <source>
        <dbReference type="ARBA" id="ARBA00022536"/>
    </source>
</evidence>
<dbReference type="Pfam" id="PF00008">
    <property type="entry name" value="EGF"/>
    <property type="match status" value="2"/>
</dbReference>
<feature type="domain" description="EGF-like" evidence="16">
    <location>
        <begin position="136"/>
        <end position="174"/>
    </location>
</feature>
<dbReference type="OrthoDB" id="283575at2759"/>
<evidence type="ECO:0000313" key="23">
    <source>
        <dbReference type="EMBL" id="CAF3497561.1"/>
    </source>
</evidence>
<feature type="disulfide bond" evidence="14">
    <location>
        <begin position="305"/>
        <end position="314"/>
    </location>
</feature>
<comment type="subcellular location">
    <subcellularLocation>
        <location evidence="1">Membrane</location>
        <topology evidence="1">Single-pass type I membrane protein</topology>
    </subcellularLocation>
</comment>
<dbReference type="Proteomes" id="UP000663864">
    <property type="component" value="Unassembled WGS sequence"/>
</dbReference>
<proteinExistence type="predicted"/>
<evidence type="ECO:0000256" key="12">
    <source>
        <dbReference type="ARBA" id="ARBA00023157"/>
    </source>
</evidence>
<evidence type="ECO:0000313" key="25">
    <source>
        <dbReference type="Proteomes" id="UP000663823"/>
    </source>
</evidence>
<evidence type="ECO:0000313" key="21">
    <source>
        <dbReference type="EMBL" id="CAF0779688.1"/>
    </source>
</evidence>
<dbReference type="SMART" id="SM00181">
    <property type="entry name" value="EGF"/>
    <property type="match status" value="8"/>
</dbReference>
<evidence type="ECO:0000256" key="4">
    <source>
        <dbReference type="ARBA" id="ARBA00022692"/>
    </source>
</evidence>
<keyword evidence="10" id="KW-1133">Transmembrane helix</keyword>
<dbReference type="PANTHER" id="PTHR24049:SF22">
    <property type="entry name" value="DROSOPHILA CRUMBS HOMOLOG"/>
    <property type="match status" value="1"/>
</dbReference>
<keyword evidence="4" id="KW-0812">Transmembrane</keyword>
<evidence type="ECO:0000256" key="6">
    <source>
        <dbReference type="ARBA" id="ARBA00022737"/>
    </source>
</evidence>
<dbReference type="Gene3D" id="2.170.140.10">
    <property type="entry name" value="Chitin binding domain"/>
    <property type="match status" value="1"/>
</dbReference>
<evidence type="ECO:0000256" key="1">
    <source>
        <dbReference type="ARBA" id="ARBA00004479"/>
    </source>
</evidence>
<dbReference type="InterPro" id="IPR018097">
    <property type="entry name" value="EGF_Ca-bd_CS"/>
</dbReference>
<dbReference type="GO" id="GO:0005509">
    <property type="term" value="F:calcium ion binding"/>
    <property type="evidence" value="ECO:0007669"/>
    <property type="project" value="InterPro"/>
</dbReference>
<dbReference type="EMBL" id="CAJNOO010000025">
    <property type="protein sequence ID" value="CAF0751562.1"/>
    <property type="molecule type" value="Genomic_DNA"/>
</dbReference>
<dbReference type="PROSITE" id="PS01187">
    <property type="entry name" value="EGF_CA"/>
    <property type="match status" value="1"/>
</dbReference>
<dbReference type="InterPro" id="IPR002557">
    <property type="entry name" value="Chitin-bd_dom"/>
</dbReference>
<dbReference type="InterPro" id="IPR051022">
    <property type="entry name" value="Notch_Cell-Fate_Det"/>
</dbReference>